<sequence>MLENVLAETSRMLTMLDTGFPAVHTMSGAEARALVEARVPPVDNLDDVDRTEDLGIDAEHGSIPVRVYHPHGEAQPRPVVVFLHGGGFVFCSIESHDGFCRRLARHTDSVVVSVDYRLAPEHPAPAAAQDAHAAVCWVADHAERLGVDPDRIVVAGDSAGGNLAAVVPLMVRDLGGPALAGQVLLYPVLAPDFSTPSYERYASGHFNTRDAMQWYWQQYVGGDPSSAALPEPAEHVVPLRATSLAGLPPAVVVTAGRDPLCSEGEQYAAALRDADVPVRHRHYPELFHGFLTIGSFGPAGAARELLWHDMRRLLAHPTGSAASATKEIA</sequence>
<comment type="similarity">
    <text evidence="1">Belongs to the 'GDXG' lipolytic enzyme family.</text>
</comment>
<proteinExistence type="inferred from homology"/>
<protein>
    <submittedName>
        <fullName evidence="5">Carboxylesterase NlhH</fullName>
        <ecNumber evidence="5">3.1.1.1</ecNumber>
    </submittedName>
</protein>
<evidence type="ECO:0000259" key="4">
    <source>
        <dbReference type="Pfam" id="PF07859"/>
    </source>
</evidence>
<evidence type="ECO:0000313" key="6">
    <source>
        <dbReference type="Proteomes" id="UP000077868"/>
    </source>
</evidence>
<dbReference type="Gene3D" id="3.40.50.1820">
    <property type="entry name" value="alpha/beta hydrolase"/>
    <property type="match status" value="1"/>
</dbReference>
<dbReference type="PROSITE" id="PS01173">
    <property type="entry name" value="LIPASE_GDXG_HIS"/>
    <property type="match status" value="1"/>
</dbReference>
<dbReference type="EC" id="3.1.1.1" evidence="5"/>
<dbReference type="KEGG" id="ndk:I601_0638"/>
<dbReference type="InterPro" id="IPR013094">
    <property type="entry name" value="AB_hydrolase_3"/>
</dbReference>
<feature type="active site" evidence="3">
    <location>
        <position position="158"/>
    </location>
</feature>
<evidence type="ECO:0000256" key="3">
    <source>
        <dbReference type="PROSITE-ProRule" id="PRU10038"/>
    </source>
</evidence>
<evidence type="ECO:0000256" key="2">
    <source>
        <dbReference type="ARBA" id="ARBA00022801"/>
    </source>
</evidence>
<dbReference type="InterPro" id="IPR029058">
    <property type="entry name" value="AB_hydrolase_fold"/>
</dbReference>
<dbReference type="Proteomes" id="UP000077868">
    <property type="component" value="Chromosome"/>
</dbReference>
<name>A0A1A9GHD2_9ACTN</name>
<organism evidence="5 6">
    <name type="scientific">Nocardioides dokdonensis FR1436</name>
    <dbReference type="NCBI Taxonomy" id="1300347"/>
    <lineage>
        <taxon>Bacteria</taxon>
        <taxon>Bacillati</taxon>
        <taxon>Actinomycetota</taxon>
        <taxon>Actinomycetes</taxon>
        <taxon>Propionibacteriales</taxon>
        <taxon>Nocardioidaceae</taxon>
        <taxon>Nocardioides</taxon>
    </lineage>
</organism>
<dbReference type="InterPro" id="IPR002168">
    <property type="entry name" value="Lipase_GDXG_HIS_AS"/>
</dbReference>
<dbReference type="InterPro" id="IPR050300">
    <property type="entry name" value="GDXG_lipolytic_enzyme"/>
</dbReference>
<dbReference type="AlphaFoldDB" id="A0A1A9GHD2"/>
<dbReference type="InterPro" id="IPR033140">
    <property type="entry name" value="Lipase_GDXG_put_SER_AS"/>
</dbReference>
<evidence type="ECO:0000313" key="5">
    <source>
        <dbReference type="EMBL" id="ANH37090.1"/>
    </source>
</evidence>
<feature type="domain" description="Alpha/beta hydrolase fold-3" evidence="4">
    <location>
        <begin position="80"/>
        <end position="291"/>
    </location>
</feature>
<accession>A0A1A9GHD2</accession>
<dbReference type="Pfam" id="PF07859">
    <property type="entry name" value="Abhydrolase_3"/>
    <property type="match status" value="1"/>
</dbReference>
<dbReference type="STRING" id="1300347.I601_0638"/>
<dbReference type="PANTHER" id="PTHR48081">
    <property type="entry name" value="AB HYDROLASE SUPERFAMILY PROTEIN C4A8.06C"/>
    <property type="match status" value="1"/>
</dbReference>
<keyword evidence="6" id="KW-1185">Reference proteome</keyword>
<dbReference type="PANTHER" id="PTHR48081:SF8">
    <property type="entry name" value="ALPHA_BETA HYDROLASE FOLD-3 DOMAIN-CONTAINING PROTEIN-RELATED"/>
    <property type="match status" value="1"/>
</dbReference>
<keyword evidence="2 5" id="KW-0378">Hydrolase</keyword>
<dbReference type="SUPFAM" id="SSF53474">
    <property type="entry name" value="alpha/beta-Hydrolases"/>
    <property type="match status" value="1"/>
</dbReference>
<reference evidence="5 6" key="1">
    <citation type="submission" date="2016-03" db="EMBL/GenBank/DDBJ databases">
        <title>Complete genome sequence of a soil Actinobacterium, Nocardioides dokdonensis FR1436.</title>
        <authorList>
            <person name="Kwon S.-K."/>
            <person name="Kim K."/>
            <person name="Kim J.F."/>
        </authorList>
    </citation>
    <scope>NUCLEOTIDE SEQUENCE [LARGE SCALE GENOMIC DNA]</scope>
    <source>
        <strain evidence="5 6">FR1436</strain>
    </source>
</reference>
<evidence type="ECO:0000256" key="1">
    <source>
        <dbReference type="ARBA" id="ARBA00010515"/>
    </source>
</evidence>
<dbReference type="EMBL" id="CP015079">
    <property type="protein sequence ID" value="ANH37090.1"/>
    <property type="molecule type" value="Genomic_DNA"/>
</dbReference>
<dbReference type="GO" id="GO:0106435">
    <property type="term" value="F:carboxylesterase activity"/>
    <property type="evidence" value="ECO:0007669"/>
    <property type="project" value="UniProtKB-EC"/>
</dbReference>
<dbReference type="PROSITE" id="PS01174">
    <property type="entry name" value="LIPASE_GDXG_SER"/>
    <property type="match status" value="1"/>
</dbReference>
<dbReference type="RefSeq" id="WP_218917742.1">
    <property type="nucleotide sequence ID" value="NZ_CP015079.1"/>
</dbReference>
<dbReference type="PATRIC" id="fig|1300347.3.peg.643"/>
<gene>
    <name evidence="5" type="primary">nlhH_2</name>
    <name evidence="5" type="ORF">I601_0638</name>
</gene>